<organism evidence="2 3">
    <name type="scientific">Bacillus licheniformis</name>
    <dbReference type="NCBI Taxonomy" id="1402"/>
    <lineage>
        <taxon>Bacteria</taxon>
        <taxon>Bacillati</taxon>
        <taxon>Bacillota</taxon>
        <taxon>Bacilli</taxon>
        <taxon>Bacillales</taxon>
        <taxon>Bacillaceae</taxon>
        <taxon>Bacillus</taxon>
    </lineage>
</organism>
<feature type="region of interest" description="Disordered" evidence="1">
    <location>
        <begin position="1"/>
        <end position="42"/>
    </location>
</feature>
<accession>A0A8B5Y9R1</accession>
<name>A0A8B5Y9R1_BACLI</name>
<evidence type="ECO:0000256" key="1">
    <source>
        <dbReference type="SAM" id="MobiDB-lite"/>
    </source>
</evidence>
<evidence type="ECO:0000313" key="2">
    <source>
        <dbReference type="EMBL" id="TWL25346.1"/>
    </source>
</evidence>
<evidence type="ECO:0000313" key="3">
    <source>
        <dbReference type="Proteomes" id="UP000435910"/>
    </source>
</evidence>
<dbReference type="RefSeq" id="WP_256692921.1">
    <property type="nucleotide sequence ID" value="NZ_BOQW01000004.1"/>
</dbReference>
<dbReference type="Proteomes" id="UP000435910">
    <property type="component" value="Unassembled WGS sequence"/>
</dbReference>
<comment type="caution">
    <text evidence="2">The sequence shown here is derived from an EMBL/GenBank/DDBJ whole genome shotgun (WGS) entry which is preliminary data.</text>
</comment>
<proteinExistence type="predicted"/>
<sequence length="42" mass="4724">MNRKTSDGEGNKNDLSEKESILEEGKGLKSVEMKGIYDSKYD</sequence>
<gene>
    <name evidence="2" type="ORF">CHCC16736_4229</name>
</gene>
<protein>
    <submittedName>
        <fullName evidence="2">Uncharacterized protein</fullName>
    </submittedName>
</protein>
<reference evidence="2 3" key="1">
    <citation type="submission" date="2019-06" db="EMBL/GenBank/DDBJ databases">
        <title>Genome sequence analysis of &gt;100 Bacillus licheniformis strains suggests intrinsic resistance to this species.</title>
        <authorList>
            <person name="Wels M."/>
            <person name="Siezen R.J."/>
            <person name="Johansen E."/>
            <person name="Stuer-Lauridsen B."/>
            <person name="Bjerre K."/>
            <person name="Nielsen B.K.K."/>
        </authorList>
    </citation>
    <scope>NUCLEOTIDE SEQUENCE [LARGE SCALE GENOMIC DNA]</scope>
    <source>
        <strain evidence="2 3">BAC-16736</strain>
    </source>
</reference>
<dbReference type="AlphaFoldDB" id="A0A8B5Y9R1"/>
<dbReference type="EMBL" id="NILC01000026">
    <property type="protein sequence ID" value="TWL25346.1"/>
    <property type="molecule type" value="Genomic_DNA"/>
</dbReference>